<organism evidence="2 3">
    <name type="scientific">Sessilibacter corallicola</name>
    <dbReference type="NCBI Taxonomy" id="2904075"/>
    <lineage>
        <taxon>Bacteria</taxon>
        <taxon>Pseudomonadati</taxon>
        <taxon>Pseudomonadota</taxon>
        <taxon>Gammaproteobacteria</taxon>
        <taxon>Cellvibrionales</taxon>
        <taxon>Cellvibrionaceae</taxon>
        <taxon>Sessilibacter</taxon>
    </lineage>
</organism>
<reference evidence="2 3" key="1">
    <citation type="submission" date="2024-04" db="EMBL/GenBank/DDBJ databases">
        <title>Draft genome sequence of Sessilibacter corallicola NBRC 116591.</title>
        <authorList>
            <person name="Miyakawa T."/>
            <person name="Kusuya Y."/>
            <person name="Miura T."/>
        </authorList>
    </citation>
    <scope>NUCLEOTIDE SEQUENCE [LARGE SCALE GENOMIC DNA]</scope>
    <source>
        <strain evidence="2 3">KU-00831-HH</strain>
    </source>
</reference>
<proteinExistence type="predicted"/>
<feature type="region of interest" description="Disordered" evidence="1">
    <location>
        <begin position="45"/>
        <end position="67"/>
    </location>
</feature>
<name>A0ABQ0AAU6_9GAMM</name>
<accession>A0ABQ0AAU6</accession>
<gene>
    <name evidence="2" type="ORF">NBRC116591_25700</name>
</gene>
<evidence type="ECO:0000313" key="2">
    <source>
        <dbReference type="EMBL" id="GAA6168759.1"/>
    </source>
</evidence>
<dbReference type="RefSeq" id="WP_353303503.1">
    <property type="nucleotide sequence ID" value="NZ_BAABWN010000008.1"/>
</dbReference>
<dbReference type="Proteomes" id="UP001465153">
    <property type="component" value="Unassembled WGS sequence"/>
</dbReference>
<feature type="compositionally biased region" description="Basic and acidic residues" evidence="1">
    <location>
        <begin position="46"/>
        <end position="67"/>
    </location>
</feature>
<comment type="caution">
    <text evidence="2">The sequence shown here is derived from an EMBL/GenBank/DDBJ whole genome shotgun (WGS) entry which is preliminary data.</text>
</comment>
<evidence type="ECO:0000313" key="3">
    <source>
        <dbReference type="Proteomes" id="UP001465153"/>
    </source>
</evidence>
<keyword evidence="3" id="KW-1185">Reference proteome</keyword>
<dbReference type="EMBL" id="BAABWN010000008">
    <property type="protein sequence ID" value="GAA6168759.1"/>
    <property type="molecule type" value="Genomic_DNA"/>
</dbReference>
<evidence type="ECO:0000256" key="1">
    <source>
        <dbReference type="SAM" id="MobiDB-lite"/>
    </source>
</evidence>
<protein>
    <submittedName>
        <fullName evidence="2">Uncharacterized protein</fullName>
    </submittedName>
</protein>
<sequence length="67" mass="7650">MVHCINDWKNGKCIPAVIRNIAERTPLASQLPIIQHSVNSINRLVDSPDNRQNREKITGKNEQIDVF</sequence>